<dbReference type="AlphaFoldDB" id="A0A9P8U056"/>
<evidence type="ECO:0000313" key="2">
    <source>
        <dbReference type="Proteomes" id="UP000827724"/>
    </source>
</evidence>
<reference evidence="1" key="1">
    <citation type="submission" date="2021-08" db="EMBL/GenBank/DDBJ databases">
        <title>Chromosome-Level Trichoderma cornu-damae using Hi-C Data.</title>
        <authorList>
            <person name="Kim C.S."/>
        </authorList>
    </citation>
    <scope>NUCLEOTIDE SEQUENCE</scope>
    <source>
        <strain evidence="1">KA19-0412C</strain>
    </source>
</reference>
<name>A0A9P8U056_9HYPO</name>
<comment type="caution">
    <text evidence="1">The sequence shown here is derived from an EMBL/GenBank/DDBJ whole genome shotgun (WGS) entry which is preliminary data.</text>
</comment>
<evidence type="ECO:0008006" key="3">
    <source>
        <dbReference type="Google" id="ProtNLM"/>
    </source>
</evidence>
<dbReference type="InterPro" id="IPR009003">
    <property type="entry name" value="Peptidase_S1_PA"/>
</dbReference>
<dbReference type="Proteomes" id="UP000827724">
    <property type="component" value="Unassembled WGS sequence"/>
</dbReference>
<evidence type="ECO:0000313" key="1">
    <source>
        <dbReference type="EMBL" id="KAH6611348.1"/>
    </source>
</evidence>
<protein>
    <recommendedName>
        <fullName evidence="3">Serine protease</fullName>
    </recommendedName>
</protein>
<organism evidence="1 2">
    <name type="scientific">Trichoderma cornu-damae</name>
    <dbReference type="NCBI Taxonomy" id="654480"/>
    <lineage>
        <taxon>Eukaryota</taxon>
        <taxon>Fungi</taxon>
        <taxon>Dikarya</taxon>
        <taxon>Ascomycota</taxon>
        <taxon>Pezizomycotina</taxon>
        <taxon>Sordariomycetes</taxon>
        <taxon>Hypocreomycetidae</taxon>
        <taxon>Hypocreales</taxon>
        <taxon>Hypocreaceae</taxon>
        <taxon>Trichoderma</taxon>
    </lineage>
</organism>
<dbReference type="InterPro" id="IPR043504">
    <property type="entry name" value="Peptidase_S1_PA_chymotrypsin"/>
</dbReference>
<gene>
    <name evidence="1" type="ORF">Trco_001368</name>
</gene>
<dbReference type="Gene3D" id="2.40.10.10">
    <property type="entry name" value="Trypsin-like serine proteases"/>
    <property type="match status" value="2"/>
</dbReference>
<proteinExistence type="predicted"/>
<dbReference type="Pfam" id="PF13365">
    <property type="entry name" value="Trypsin_2"/>
    <property type="match status" value="1"/>
</dbReference>
<keyword evidence="2" id="KW-1185">Reference proteome</keyword>
<sequence>MMISRLSFEFTSDSKMAHPRIIAAGEVHPSRRGNRQPEVSKSLDKARAGFEKSIVRLEFDFGGTTCHGTGFFVNFPTDKYDAIVTAGHNLVNNDKVKARNLTAILKGNDRVMASDFRICPQYEERLGVEPDPPDKGCHDYGIVLLTRDEEQADKRQGLGLNLSLNLHPSLQGTRDVYVSGYGGGADADLQMSSGALKEGCRSQLEYQAPTEQGMSGSPVWAAYDGQINVVGIHNMRPKGTGAGSRGARITEEVMRNLCLWTETGFFGKRLCAPAKKGKQHNTYLSFPRNSDFAKVFLGSPSAAAEQDGLTFDIIPAYISPREAGRAPLYAFKFHKPSAWYKGKDAAAAQAEREKCWVEWQRTLQRAVLVGTLKDVNLVRLQQTLRSQPRGPPPKIPKPRAKRYHVILPTPGEDGQELRLYDDGRQEDDIDDGMTEFAGVSFGPFKEPDIRGNRQCSSFWFPRHEREEPKFPIVYDHVAFG</sequence>
<accession>A0A9P8U056</accession>
<dbReference type="EMBL" id="JAIWOZ010000001">
    <property type="protein sequence ID" value="KAH6611348.1"/>
    <property type="molecule type" value="Genomic_DNA"/>
</dbReference>
<dbReference type="OrthoDB" id="5367135at2759"/>
<dbReference type="SUPFAM" id="SSF50494">
    <property type="entry name" value="Trypsin-like serine proteases"/>
    <property type="match status" value="1"/>
</dbReference>